<dbReference type="AlphaFoldDB" id="A0A8J3A0M9"/>
<dbReference type="EMBL" id="BMGZ01000001">
    <property type="protein sequence ID" value="GGH93692.1"/>
    <property type="molecule type" value="Genomic_DNA"/>
</dbReference>
<name>A0A8J3A0M9_9PROT</name>
<sequence>MKIRIEIDGRTQNMDTGDGEEVFLEIEPQYDVIELNDVSGYCSIFIRKKANGKLLMERIKVPFAELKKLSAFVEQYQSLPRE</sequence>
<dbReference type="EMBL" id="VCJR02000001">
    <property type="protein sequence ID" value="NHK26880.1"/>
    <property type="molecule type" value="Genomic_DNA"/>
</dbReference>
<reference evidence="2 4" key="2">
    <citation type="submission" date="2020-02" db="EMBL/GenBank/DDBJ databases">
        <title>Genome sequence of Parvularcula flava strain NH6-79.</title>
        <authorList>
            <person name="Abdul Karim M.H."/>
            <person name="Lam M.Q."/>
            <person name="Chen S.J."/>
            <person name="Yahya A."/>
            <person name="Shahir S."/>
            <person name="Shamsir M.S."/>
            <person name="Chong C.S."/>
        </authorList>
    </citation>
    <scope>NUCLEOTIDE SEQUENCE [LARGE SCALE GENOMIC DNA]</scope>
    <source>
        <strain evidence="2 4">NH6-79</strain>
    </source>
</reference>
<reference evidence="1" key="1">
    <citation type="journal article" date="2014" name="Int. J. Syst. Evol. Microbiol.">
        <title>Complete genome sequence of Corynebacterium casei LMG S-19264T (=DSM 44701T), isolated from a smear-ripened cheese.</title>
        <authorList>
            <consortium name="US DOE Joint Genome Institute (JGI-PGF)"/>
            <person name="Walter F."/>
            <person name="Albersmeier A."/>
            <person name="Kalinowski J."/>
            <person name="Ruckert C."/>
        </authorList>
    </citation>
    <scope>NUCLEOTIDE SEQUENCE</scope>
    <source>
        <strain evidence="1">CGMCC 1.14984</strain>
    </source>
</reference>
<keyword evidence="4" id="KW-1185">Reference proteome</keyword>
<evidence type="ECO:0000313" key="2">
    <source>
        <dbReference type="EMBL" id="NHK26880.1"/>
    </source>
</evidence>
<organism evidence="1 3">
    <name type="scientific">Aquisalinus luteolus</name>
    <dbReference type="NCBI Taxonomy" id="1566827"/>
    <lineage>
        <taxon>Bacteria</taxon>
        <taxon>Pseudomonadati</taxon>
        <taxon>Pseudomonadota</taxon>
        <taxon>Alphaproteobacteria</taxon>
        <taxon>Parvularculales</taxon>
        <taxon>Parvularculaceae</taxon>
        <taxon>Aquisalinus</taxon>
    </lineage>
</organism>
<gene>
    <name evidence="2" type="ORF">FF098_003030</name>
    <name evidence="1" type="ORF">GCM10011355_06130</name>
</gene>
<reference evidence="1" key="3">
    <citation type="submission" date="2020-09" db="EMBL/GenBank/DDBJ databases">
        <authorList>
            <person name="Sun Q."/>
            <person name="Zhou Y."/>
        </authorList>
    </citation>
    <scope>NUCLEOTIDE SEQUENCE</scope>
    <source>
        <strain evidence="1">CGMCC 1.14984</strain>
    </source>
</reference>
<proteinExistence type="predicted"/>
<comment type="caution">
    <text evidence="1">The sequence shown here is derived from an EMBL/GenBank/DDBJ whole genome shotgun (WGS) entry which is preliminary data.</text>
</comment>
<accession>A0A8J3A0M9</accession>
<dbReference type="Proteomes" id="UP000818603">
    <property type="component" value="Unassembled WGS sequence"/>
</dbReference>
<evidence type="ECO:0000313" key="3">
    <source>
        <dbReference type="Proteomes" id="UP000621856"/>
    </source>
</evidence>
<evidence type="ECO:0000313" key="4">
    <source>
        <dbReference type="Proteomes" id="UP000818603"/>
    </source>
</evidence>
<protein>
    <submittedName>
        <fullName evidence="1">Uncharacterized protein</fullName>
    </submittedName>
</protein>
<dbReference type="Proteomes" id="UP000621856">
    <property type="component" value="Unassembled WGS sequence"/>
</dbReference>
<dbReference type="RefSeq" id="WP_155137183.1">
    <property type="nucleotide sequence ID" value="NZ_BMGZ01000001.1"/>
</dbReference>
<evidence type="ECO:0000313" key="1">
    <source>
        <dbReference type="EMBL" id="GGH93692.1"/>
    </source>
</evidence>